<protein>
    <submittedName>
        <fullName evidence="3">Unannotated protein</fullName>
    </submittedName>
</protein>
<name>A0A6J7CUT9_9ZZZZ</name>
<evidence type="ECO:0000256" key="1">
    <source>
        <dbReference type="SAM" id="Phobius"/>
    </source>
</evidence>
<proteinExistence type="predicted"/>
<evidence type="ECO:0000313" key="3">
    <source>
        <dbReference type="EMBL" id="CAB4860635.1"/>
    </source>
</evidence>
<gene>
    <name evidence="3" type="ORF">UFOPK3342_00403</name>
</gene>
<reference evidence="3" key="1">
    <citation type="submission" date="2020-05" db="EMBL/GenBank/DDBJ databases">
        <authorList>
            <person name="Chiriac C."/>
            <person name="Salcher M."/>
            <person name="Ghai R."/>
            <person name="Kavagutti S V."/>
        </authorList>
    </citation>
    <scope>NUCLEOTIDE SEQUENCE</scope>
</reference>
<keyword evidence="1" id="KW-0472">Membrane</keyword>
<organism evidence="3">
    <name type="scientific">freshwater metagenome</name>
    <dbReference type="NCBI Taxonomy" id="449393"/>
    <lineage>
        <taxon>unclassified sequences</taxon>
        <taxon>metagenomes</taxon>
        <taxon>ecological metagenomes</taxon>
    </lineage>
</organism>
<keyword evidence="1" id="KW-0812">Transmembrane</keyword>
<dbReference type="AlphaFoldDB" id="A0A6J7CUT9"/>
<dbReference type="PROSITE" id="PS51257">
    <property type="entry name" value="PROKAR_LIPOPROTEIN"/>
    <property type="match status" value="1"/>
</dbReference>
<keyword evidence="1" id="KW-1133">Transmembrane helix</keyword>
<dbReference type="InterPro" id="IPR053807">
    <property type="entry name" value="LppM"/>
</dbReference>
<evidence type="ECO:0000259" key="2">
    <source>
        <dbReference type="Pfam" id="PF21946"/>
    </source>
</evidence>
<dbReference type="Pfam" id="PF21946">
    <property type="entry name" value="LppM"/>
    <property type="match status" value="1"/>
</dbReference>
<feature type="transmembrane region" description="Helical" evidence="1">
    <location>
        <begin position="202"/>
        <end position="219"/>
    </location>
</feature>
<feature type="domain" description="LppM" evidence="2">
    <location>
        <begin position="22"/>
        <end position="191"/>
    </location>
</feature>
<sequence>MKILRVCVIAMLSTLMLTGCVKLDLALEVNADSTVSGSMIFAISDSLASLGADASDSLPAADSLVDSKADGVTVTPYEKNGYTGSTYTFDRVPFSAFKSDGSTSNDIKVERTGNQIKLTGALDFSYGDSTDASDPFSNLLAESISSSADLKISVKFPVKVLSSTGVISEDGKTVTWIPKLGEKLDLATTVEIPKALQFKTQIVYAFLGLFVILILVIFLRKKKVKSKSVGSEFEI</sequence>
<accession>A0A6J7CUT9</accession>
<dbReference type="EMBL" id="CAFBLH010000008">
    <property type="protein sequence ID" value="CAB4860635.1"/>
    <property type="molecule type" value="Genomic_DNA"/>
</dbReference>